<protein>
    <submittedName>
        <fullName evidence="1">Uncharacterized protein</fullName>
    </submittedName>
</protein>
<comment type="caution">
    <text evidence="1">The sequence shown here is derived from an EMBL/GenBank/DDBJ whole genome shotgun (WGS) entry which is preliminary data.</text>
</comment>
<dbReference type="Proteomes" id="UP000316562">
    <property type="component" value="Unassembled WGS sequence"/>
</dbReference>
<accession>A0A519BIG4</accession>
<dbReference type="Gene3D" id="3.20.20.220">
    <property type="match status" value="1"/>
</dbReference>
<evidence type="ECO:0000313" key="1">
    <source>
        <dbReference type="EMBL" id="RZD17068.1"/>
    </source>
</evidence>
<proteinExistence type="predicted"/>
<reference evidence="1 2" key="1">
    <citation type="journal article" date="2019" name="ISME J.">
        <title>Insights into ecological role of a new deltaproteobacterial order Candidatus Acidulodesulfobacterales by metagenomics and metatranscriptomics.</title>
        <authorList>
            <person name="Tan S."/>
            <person name="Liu J."/>
            <person name="Fang Y."/>
            <person name="Hedlund B.P."/>
            <person name="Lian Z.H."/>
            <person name="Huang L.Y."/>
            <person name="Li J.T."/>
            <person name="Huang L.N."/>
            <person name="Li W.J."/>
            <person name="Jiang H.C."/>
            <person name="Dong H.L."/>
            <person name="Shu W.S."/>
        </authorList>
    </citation>
    <scope>NUCLEOTIDE SEQUENCE [LARGE SCALE GENOMIC DNA]</scope>
    <source>
        <strain evidence="1">AP2</strain>
    </source>
</reference>
<organism evidence="1 2">
    <name type="scientific">Acididesulfobacter guangdongensis</name>
    <dbReference type="NCBI Taxonomy" id="2597225"/>
    <lineage>
        <taxon>Bacteria</taxon>
        <taxon>Deltaproteobacteria</taxon>
        <taxon>Candidatus Acidulodesulfobacterales</taxon>
        <taxon>Candidatus Acididesulfobacter</taxon>
    </lineage>
</organism>
<sequence length="258" mass="28713">MNIIPEIESPLSENYIDFLKELKILLGGLGGNRTINIKNIIIEQNFGFNAILLCKLLSDENPDAVITYSVNMRDKNRIALFSDLITLNQLKLKNIIISEGLHPVKTVFHSAKPVYDIDVVALSSIIKKSRSINHLIENNSNNDLLDNNVANAEDAAYNIENFNLGVKIAASTPADMVKIKKLMTVGADNFIINSFTDNIGAIEYIKKEHKNVFIHINELEIGKTFNSLDEAYANALNLKADGLIIKIVSPKINILKKL</sequence>
<dbReference type="EMBL" id="SGBC01000001">
    <property type="protein sequence ID" value="RZD17068.1"/>
    <property type="molecule type" value="Genomic_DNA"/>
</dbReference>
<dbReference type="AlphaFoldDB" id="A0A519BIG4"/>
<gene>
    <name evidence="1" type="ORF">EVJ46_02215</name>
</gene>
<name>A0A519BIG4_ACIG2</name>
<evidence type="ECO:0000313" key="2">
    <source>
        <dbReference type="Proteomes" id="UP000316562"/>
    </source>
</evidence>